<dbReference type="EMBL" id="FOIF01000053">
    <property type="protein sequence ID" value="SET12463.1"/>
    <property type="molecule type" value="Genomic_DNA"/>
</dbReference>
<protein>
    <submittedName>
        <fullName evidence="1">Putative transposase</fullName>
    </submittedName>
</protein>
<evidence type="ECO:0000313" key="1">
    <source>
        <dbReference type="EMBL" id="SET12463.1"/>
    </source>
</evidence>
<proteinExistence type="predicted"/>
<accession>A0A1I0C026</accession>
<dbReference type="Proteomes" id="UP000243819">
    <property type="component" value="Unassembled WGS sequence"/>
</dbReference>
<evidence type="ECO:0000313" key="2">
    <source>
        <dbReference type="Proteomes" id="UP000243819"/>
    </source>
</evidence>
<reference evidence="2" key="1">
    <citation type="submission" date="2016-10" db="EMBL/GenBank/DDBJ databases">
        <authorList>
            <person name="Varghese N."/>
            <person name="Submissions S."/>
        </authorList>
    </citation>
    <scope>NUCLEOTIDE SEQUENCE [LARGE SCALE GENOMIC DNA]</scope>
    <source>
        <strain evidence="2">DSM 13577</strain>
    </source>
</reference>
<gene>
    <name evidence="1" type="ORF">SAMN03080614_10531</name>
</gene>
<organism evidence="1 2">
    <name type="scientific">Anaerobranca gottschalkii DSM 13577</name>
    <dbReference type="NCBI Taxonomy" id="1120990"/>
    <lineage>
        <taxon>Bacteria</taxon>
        <taxon>Bacillati</taxon>
        <taxon>Bacillota</taxon>
        <taxon>Clostridia</taxon>
        <taxon>Eubacteriales</taxon>
        <taxon>Proteinivoracaceae</taxon>
        <taxon>Anaerobranca</taxon>
    </lineage>
</organism>
<feature type="non-terminal residue" evidence="1">
    <location>
        <position position="1"/>
    </location>
</feature>
<keyword evidence="2" id="KW-1185">Reference proteome</keyword>
<dbReference type="AlphaFoldDB" id="A0A1I0C026"/>
<name>A0A1I0C026_9FIRM</name>
<sequence>KSRRIHRGLFRSNNGTLINADLNGAYQIMKKVFPNVFSEGIEGVGLHPIRVNIA</sequence>